<dbReference type="Proteomes" id="UP000594263">
    <property type="component" value="Unplaced"/>
</dbReference>
<evidence type="ECO:0000256" key="6">
    <source>
        <dbReference type="RuleBase" id="RU367028"/>
    </source>
</evidence>
<keyword evidence="5 6" id="KW-0539">Nucleus</keyword>
<comment type="function">
    <text evidence="6">Transcriptional repressor that regulates multiple aspects of plant growth and development.</text>
</comment>
<evidence type="ECO:0000256" key="1">
    <source>
        <dbReference type="ARBA" id="ARBA00004123"/>
    </source>
</evidence>
<dbReference type="GO" id="GO:0005634">
    <property type="term" value="C:nucleus"/>
    <property type="evidence" value="ECO:0007669"/>
    <property type="project" value="UniProtKB-SubCell"/>
</dbReference>
<keyword evidence="2 6" id="KW-0678">Repressor</keyword>
<keyword evidence="4 6" id="KW-0804">Transcription</keyword>
<dbReference type="EnsemblPlants" id="Kaladp0030s0004.1.v1.1">
    <property type="protein sequence ID" value="Kaladp0030s0004.1.v1.1"/>
    <property type="gene ID" value="Kaladp0030s0004.v1.1"/>
</dbReference>
<evidence type="ECO:0000313" key="8">
    <source>
        <dbReference type="EnsemblPlants" id="Kaladp0030s0004.1.v1.1"/>
    </source>
</evidence>
<protein>
    <recommendedName>
        <fullName evidence="6">Transcription repressor</fullName>
    </recommendedName>
    <alternativeName>
        <fullName evidence="6">Ovate family protein</fullName>
    </alternativeName>
</protein>
<keyword evidence="3 6" id="KW-0805">Transcription regulation</keyword>
<evidence type="ECO:0000259" key="7">
    <source>
        <dbReference type="PROSITE" id="PS51754"/>
    </source>
</evidence>
<dbReference type="PROSITE" id="PS51754">
    <property type="entry name" value="OVATE"/>
    <property type="match status" value="1"/>
</dbReference>
<sequence>MVKQWKLRLSKATTHFFYFCGPNNPNRLSISHVTTSPFNQIFDISPFHVVSSECSIDDRVECSDCDGDRFSSDTTTACDKKNRADSTPVGKKDSGGNVMMVMWISLQATPPQLMDSVAVEKMSEDLYVDFKNSMTEMIVENQISEARDAEKLLQCFLGVNSMYHH</sequence>
<keyword evidence="9" id="KW-1185">Reference proteome</keyword>
<dbReference type="GO" id="GO:0045892">
    <property type="term" value="P:negative regulation of DNA-templated transcription"/>
    <property type="evidence" value="ECO:0007669"/>
    <property type="project" value="UniProtKB-UniRule"/>
</dbReference>
<reference evidence="8" key="1">
    <citation type="submission" date="2021-01" db="UniProtKB">
        <authorList>
            <consortium name="EnsemblPlants"/>
        </authorList>
    </citation>
    <scope>IDENTIFICATION</scope>
</reference>
<dbReference type="Pfam" id="PF04844">
    <property type="entry name" value="Ovate"/>
    <property type="match status" value="1"/>
</dbReference>
<organism evidence="8 9">
    <name type="scientific">Kalanchoe fedtschenkoi</name>
    <name type="common">Lavender scallops</name>
    <name type="synonym">South American air plant</name>
    <dbReference type="NCBI Taxonomy" id="63787"/>
    <lineage>
        <taxon>Eukaryota</taxon>
        <taxon>Viridiplantae</taxon>
        <taxon>Streptophyta</taxon>
        <taxon>Embryophyta</taxon>
        <taxon>Tracheophyta</taxon>
        <taxon>Spermatophyta</taxon>
        <taxon>Magnoliopsida</taxon>
        <taxon>eudicotyledons</taxon>
        <taxon>Gunneridae</taxon>
        <taxon>Pentapetalae</taxon>
        <taxon>Saxifragales</taxon>
        <taxon>Crassulaceae</taxon>
        <taxon>Kalanchoe</taxon>
    </lineage>
</organism>
<comment type="subcellular location">
    <subcellularLocation>
        <location evidence="1 6">Nucleus</location>
    </subcellularLocation>
</comment>
<evidence type="ECO:0000256" key="3">
    <source>
        <dbReference type="ARBA" id="ARBA00023015"/>
    </source>
</evidence>
<evidence type="ECO:0000256" key="2">
    <source>
        <dbReference type="ARBA" id="ARBA00022491"/>
    </source>
</evidence>
<evidence type="ECO:0000256" key="4">
    <source>
        <dbReference type="ARBA" id="ARBA00023163"/>
    </source>
</evidence>
<evidence type="ECO:0000313" key="9">
    <source>
        <dbReference type="Proteomes" id="UP000594263"/>
    </source>
</evidence>
<name>A0A7N0TAF2_KALFE</name>
<dbReference type="InterPro" id="IPR038933">
    <property type="entry name" value="Ovate"/>
</dbReference>
<proteinExistence type="predicted"/>
<dbReference type="Gramene" id="Kaladp0030s0004.1.v1.1">
    <property type="protein sequence ID" value="Kaladp0030s0004.1.v1.1"/>
    <property type="gene ID" value="Kaladp0030s0004.v1.1"/>
</dbReference>
<dbReference type="PANTHER" id="PTHR33057">
    <property type="entry name" value="TRANSCRIPTION REPRESSOR OFP7-RELATED"/>
    <property type="match status" value="1"/>
</dbReference>
<accession>A0A7N0TAF2</accession>
<evidence type="ECO:0000256" key="5">
    <source>
        <dbReference type="ARBA" id="ARBA00023242"/>
    </source>
</evidence>
<feature type="domain" description="OVATE" evidence="7">
    <location>
        <begin position="119"/>
        <end position="165"/>
    </location>
</feature>
<dbReference type="PANTHER" id="PTHR33057:SF224">
    <property type="entry name" value="TRANSCRIPTION REPRESSOR"/>
    <property type="match status" value="1"/>
</dbReference>
<dbReference type="InterPro" id="IPR006458">
    <property type="entry name" value="Ovate_C"/>
</dbReference>
<dbReference type="AlphaFoldDB" id="A0A7N0TAF2"/>